<reference evidence="2 3" key="1">
    <citation type="submission" date="2019-11" db="EMBL/GenBank/DDBJ databases">
        <title>Whole genome sequence of Oryza granulata.</title>
        <authorList>
            <person name="Li W."/>
        </authorList>
    </citation>
    <scope>NUCLEOTIDE SEQUENCE [LARGE SCALE GENOMIC DNA]</scope>
    <source>
        <strain evidence="3">cv. Menghai</strain>
        <tissue evidence="2">Leaf</tissue>
    </source>
</reference>
<keyword evidence="3" id="KW-1185">Reference proteome</keyword>
<feature type="transmembrane region" description="Helical" evidence="1">
    <location>
        <begin position="468"/>
        <end position="492"/>
    </location>
</feature>
<dbReference type="PANTHER" id="PTHR31170:SF18">
    <property type="entry name" value="(WILD MALAYSIAN BANANA) HYPOTHETICAL PROTEIN"/>
    <property type="match status" value="1"/>
</dbReference>
<keyword evidence="1" id="KW-1133">Transmembrane helix</keyword>
<dbReference type="Proteomes" id="UP000479710">
    <property type="component" value="Unassembled WGS sequence"/>
</dbReference>
<evidence type="ECO:0000256" key="1">
    <source>
        <dbReference type="SAM" id="Phobius"/>
    </source>
</evidence>
<gene>
    <name evidence="2" type="ORF">E2562_012515</name>
</gene>
<keyword evidence="1" id="KW-0472">Membrane</keyword>
<proteinExistence type="predicted"/>
<protein>
    <submittedName>
        <fullName evidence="2">Uncharacterized protein</fullName>
    </submittedName>
</protein>
<dbReference type="Pfam" id="PF03140">
    <property type="entry name" value="DUF247"/>
    <property type="match status" value="1"/>
</dbReference>
<organism evidence="2 3">
    <name type="scientific">Oryza meyeriana var. granulata</name>
    <dbReference type="NCBI Taxonomy" id="110450"/>
    <lineage>
        <taxon>Eukaryota</taxon>
        <taxon>Viridiplantae</taxon>
        <taxon>Streptophyta</taxon>
        <taxon>Embryophyta</taxon>
        <taxon>Tracheophyta</taxon>
        <taxon>Spermatophyta</taxon>
        <taxon>Magnoliopsida</taxon>
        <taxon>Liliopsida</taxon>
        <taxon>Poales</taxon>
        <taxon>Poaceae</taxon>
        <taxon>BOP clade</taxon>
        <taxon>Oryzoideae</taxon>
        <taxon>Oryzeae</taxon>
        <taxon>Oryzinae</taxon>
        <taxon>Oryza</taxon>
        <taxon>Oryza meyeriana</taxon>
    </lineage>
</organism>
<evidence type="ECO:0000313" key="3">
    <source>
        <dbReference type="Proteomes" id="UP000479710"/>
    </source>
</evidence>
<dbReference type="AlphaFoldDB" id="A0A6G1BWM4"/>
<dbReference type="InterPro" id="IPR004158">
    <property type="entry name" value="DUF247_pln"/>
</dbReference>
<dbReference type="OrthoDB" id="672127at2759"/>
<dbReference type="EMBL" id="SPHZ02000011">
    <property type="protein sequence ID" value="KAF0892044.1"/>
    <property type="molecule type" value="Genomic_DNA"/>
</dbReference>
<accession>A0A6G1BWM4</accession>
<name>A0A6G1BWM4_9ORYZ</name>
<dbReference type="PANTHER" id="PTHR31170">
    <property type="entry name" value="BNAC04G53230D PROTEIN"/>
    <property type="match status" value="1"/>
</dbReference>
<comment type="caution">
    <text evidence="2">The sequence shown here is derived from an EMBL/GenBank/DDBJ whole genome shotgun (WGS) entry which is preliminary data.</text>
</comment>
<evidence type="ECO:0000313" key="2">
    <source>
        <dbReference type="EMBL" id="KAF0892044.1"/>
    </source>
</evidence>
<keyword evidence="1" id="KW-0812">Transmembrane</keyword>
<sequence length="499" mass="55348">MEQDQAVNHSAVLEMSSLAQQYYERLRVINASPAAHRQTHAGEPSCVLIGRVVDMTRSQDEQEYDPHYVSIGPYHYRKDSPLAREDDKLQHVEYVLAGGDATANTLRPDDYQRYLTALEQMDSRVRSCYTGRFPDMTVEELAGMMLLDGCYILARFGHLGESTASSTEDTPAISASAEEAVVAASNGALPVENESASTSVASESRRRGDKQLVDVAMVRDVWYLEENQIPFFVVEEIHRLSTGGTTSGAERIARYARELLRPQLYSTAPPPQLEPPPGNLLHLLHMHMTSTTPRRDDGDGGRVARQRWRTVTEYSTAGVAFRPRDLAANPGCLLDVKLTNGGGTLEVPRLNADGETLRLLRNLTALEQHNAHAVGSRVTAYCMFLSQVACTAGDVTLLSKVGILSHLMGNDKEVAGYFADLCKGIVFDVDDPECNYLRSTCRALEQRYQSRPRRWMAWLKQKHFRNPWVTVAVVAASLTLVCGLVQAVFAILSYKNAKN</sequence>